<protein>
    <submittedName>
        <fullName evidence="1">Uncharacterized protein</fullName>
    </submittedName>
</protein>
<proteinExistence type="predicted"/>
<organism evidence="1 2">
    <name type="scientific">Suillus subaureus</name>
    <dbReference type="NCBI Taxonomy" id="48587"/>
    <lineage>
        <taxon>Eukaryota</taxon>
        <taxon>Fungi</taxon>
        <taxon>Dikarya</taxon>
        <taxon>Basidiomycota</taxon>
        <taxon>Agaricomycotina</taxon>
        <taxon>Agaricomycetes</taxon>
        <taxon>Agaricomycetidae</taxon>
        <taxon>Boletales</taxon>
        <taxon>Suillineae</taxon>
        <taxon>Suillaceae</taxon>
        <taxon>Suillus</taxon>
    </lineage>
</organism>
<evidence type="ECO:0000313" key="2">
    <source>
        <dbReference type="Proteomes" id="UP000807769"/>
    </source>
</evidence>
<comment type="caution">
    <text evidence="1">The sequence shown here is derived from an EMBL/GenBank/DDBJ whole genome shotgun (WGS) entry which is preliminary data.</text>
</comment>
<sequence length="178" mass="19247">MEGSPFQKVFGASRVDAKLQTVMLDVPKSTRCSETADAPSAAITLGVHLSPRCLVTAHRTRDSGACQSRECDPMEDITSYSRIFSHTKIYSGASEFHCNSLINAKVGSQSDARVALEGHRFTISKALRAVIADRLATSTGTSIGKETEKTLREAMYNKVKTLASRSDLNALNVHTNLG</sequence>
<dbReference type="RefSeq" id="XP_041196607.1">
    <property type="nucleotide sequence ID" value="XM_041342375.1"/>
</dbReference>
<name>A0A9P7EIF8_9AGAM</name>
<dbReference type="GeneID" id="64636391"/>
<keyword evidence="2" id="KW-1185">Reference proteome</keyword>
<evidence type="ECO:0000313" key="1">
    <source>
        <dbReference type="EMBL" id="KAG1821867.1"/>
    </source>
</evidence>
<dbReference type="AlphaFoldDB" id="A0A9P7EIF8"/>
<accession>A0A9P7EIF8</accession>
<dbReference type="Proteomes" id="UP000807769">
    <property type="component" value="Unassembled WGS sequence"/>
</dbReference>
<reference evidence="1" key="1">
    <citation type="journal article" date="2020" name="New Phytol.">
        <title>Comparative genomics reveals dynamic genome evolution in host specialist ectomycorrhizal fungi.</title>
        <authorList>
            <person name="Lofgren L.A."/>
            <person name="Nguyen N.H."/>
            <person name="Vilgalys R."/>
            <person name="Ruytinx J."/>
            <person name="Liao H.L."/>
            <person name="Branco S."/>
            <person name="Kuo A."/>
            <person name="LaButti K."/>
            <person name="Lipzen A."/>
            <person name="Andreopoulos W."/>
            <person name="Pangilinan J."/>
            <person name="Riley R."/>
            <person name="Hundley H."/>
            <person name="Na H."/>
            <person name="Barry K."/>
            <person name="Grigoriev I.V."/>
            <person name="Stajich J.E."/>
            <person name="Kennedy P.G."/>
        </authorList>
    </citation>
    <scope>NUCLEOTIDE SEQUENCE</scope>
    <source>
        <strain evidence="1">MN1</strain>
    </source>
</reference>
<dbReference type="EMBL" id="JABBWG010000006">
    <property type="protein sequence ID" value="KAG1821867.1"/>
    <property type="molecule type" value="Genomic_DNA"/>
</dbReference>
<gene>
    <name evidence="1" type="ORF">BJ212DRAFT_1585797</name>
</gene>